<feature type="domain" description="PEGA" evidence="2">
    <location>
        <begin position="33"/>
        <end position="84"/>
    </location>
</feature>
<reference evidence="4" key="1">
    <citation type="journal article" date="2022" name="Int. J. Syst. Evol. Microbiol.">
        <title>Anaeromyxobacter oryzae sp. nov., Anaeromyxobacter diazotrophicus sp. nov. and Anaeromyxobacter paludicola sp. nov., isolated from paddy soils.</title>
        <authorList>
            <person name="Itoh H."/>
            <person name="Xu Z."/>
            <person name="Mise K."/>
            <person name="Masuda Y."/>
            <person name="Ushijima N."/>
            <person name="Hayakawa C."/>
            <person name="Shiratori Y."/>
            <person name="Senoo K."/>
        </authorList>
    </citation>
    <scope>NUCLEOTIDE SEQUENCE [LARGE SCALE GENOMIC DNA]</scope>
    <source>
        <strain evidence="4">Red232</strain>
    </source>
</reference>
<organism evidence="3 4">
    <name type="scientific">Anaeromyxobacter oryzae</name>
    <dbReference type="NCBI Taxonomy" id="2918170"/>
    <lineage>
        <taxon>Bacteria</taxon>
        <taxon>Pseudomonadati</taxon>
        <taxon>Myxococcota</taxon>
        <taxon>Myxococcia</taxon>
        <taxon>Myxococcales</taxon>
        <taxon>Cystobacterineae</taxon>
        <taxon>Anaeromyxobacteraceae</taxon>
        <taxon>Anaeromyxobacter</taxon>
    </lineage>
</organism>
<feature type="transmembrane region" description="Helical" evidence="1">
    <location>
        <begin position="90"/>
        <end position="109"/>
    </location>
</feature>
<dbReference type="Proteomes" id="UP001162891">
    <property type="component" value="Chromosome"/>
</dbReference>
<keyword evidence="1" id="KW-0472">Membrane</keyword>
<protein>
    <recommendedName>
        <fullName evidence="2">PEGA domain-containing protein</fullName>
    </recommendedName>
</protein>
<evidence type="ECO:0000256" key="1">
    <source>
        <dbReference type="SAM" id="Phobius"/>
    </source>
</evidence>
<accession>A0ABM7WRB3</accession>
<dbReference type="Pfam" id="PF08308">
    <property type="entry name" value="PEGA"/>
    <property type="match status" value="1"/>
</dbReference>
<evidence type="ECO:0000259" key="2">
    <source>
        <dbReference type="Pfam" id="PF08308"/>
    </source>
</evidence>
<dbReference type="EMBL" id="AP025591">
    <property type="protein sequence ID" value="BDG01993.1"/>
    <property type="molecule type" value="Genomic_DNA"/>
</dbReference>
<evidence type="ECO:0000313" key="4">
    <source>
        <dbReference type="Proteomes" id="UP001162891"/>
    </source>
</evidence>
<evidence type="ECO:0000313" key="3">
    <source>
        <dbReference type="EMBL" id="BDG01993.1"/>
    </source>
</evidence>
<sequence>MNGEGTATMRTPTLRAIAAATALLVASGCASSTIIRSEPPGAKVYLNGEMAGRTPLVMSDTKIVGSTTYVRLVLDGYQPFDGVIQRNESFDVGACIGGVLVFFPFLWIMGYKPDHNFELTPLRVPPAEPAPRGATEW</sequence>
<keyword evidence="4" id="KW-1185">Reference proteome</keyword>
<dbReference type="InterPro" id="IPR013229">
    <property type="entry name" value="PEGA"/>
</dbReference>
<gene>
    <name evidence="3" type="ORF">AMOR_09890</name>
</gene>
<keyword evidence="1" id="KW-0812">Transmembrane</keyword>
<keyword evidence="1" id="KW-1133">Transmembrane helix</keyword>
<name>A0ABM7WRB3_9BACT</name>
<proteinExistence type="predicted"/>